<name>A0AAV4UBN9_9ARAC</name>
<feature type="compositionally biased region" description="Basic residues" evidence="1">
    <location>
        <begin position="126"/>
        <end position="135"/>
    </location>
</feature>
<proteinExistence type="predicted"/>
<organism evidence="2 3">
    <name type="scientific">Caerostris darwini</name>
    <dbReference type="NCBI Taxonomy" id="1538125"/>
    <lineage>
        <taxon>Eukaryota</taxon>
        <taxon>Metazoa</taxon>
        <taxon>Ecdysozoa</taxon>
        <taxon>Arthropoda</taxon>
        <taxon>Chelicerata</taxon>
        <taxon>Arachnida</taxon>
        <taxon>Araneae</taxon>
        <taxon>Araneomorphae</taxon>
        <taxon>Entelegynae</taxon>
        <taxon>Araneoidea</taxon>
        <taxon>Araneidae</taxon>
        <taxon>Caerostris</taxon>
    </lineage>
</organism>
<dbReference type="EMBL" id="BPLQ01011058">
    <property type="protein sequence ID" value="GIY55172.1"/>
    <property type="molecule type" value="Genomic_DNA"/>
</dbReference>
<sequence length="135" mass="15144">MEDCQIPVHISNQDTAQNTQYGAKLKGLFDPCACVIHNLECATSKEGVLKHKIKMNNNELKKHLRKEKQCMKKNKNNVKNCLDKANVSTVPMIPSLVSCSVVLKRLPHEQVSGLLGDNHPNETGIRRSKRKVSKT</sequence>
<evidence type="ECO:0000313" key="2">
    <source>
        <dbReference type="EMBL" id="GIY55172.1"/>
    </source>
</evidence>
<dbReference type="AlphaFoldDB" id="A0AAV4UBN9"/>
<reference evidence="2 3" key="1">
    <citation type="submission" date="2021-06" db="EMBL/GenBank/DDBJ databases">
        <title>Caerostris darwini draft genome.</title>
        <authorList>
            <person name="Kono N."/>
            <person name="Arakawa K."/>
        </authorList>
    </citation>
    <scope>NUCLEOTIDE SEQUENCE [LARGE SCALE GENOMIC DNA]</scope>
</reference>
<keyword evidence="3" id="KW-1185">Reference proteome</keyword>
<protein>
    <submittedName>
        <fullName evidence="2">Uncharacterized protein</fullName>
    </submittedName>
</protein>
<comment type="caution">
    <text evidence="2">The sequence shown here is derived from an EMBL/GenBank/DDBJ whole genome shotgun (WGS) entry which is preliminary data.</text>
</comment>
<feature type="region of interest" description="Disordered" evidence="1">
    <location>
        <begin position="112"/>
        <end position="135"/>
    </location>
</feature>
<evidence type="ECO:0000256" key="1">
    <source>
        <dbReference type="SAM" id="MobiDB-lite"/>
    </source>
</evidence>
<gene>
    <name evidence="2" type="ORF">CDAR_213051</name>
</gene>
<evidence type="ECO:0000313" key="3">
    <source>
        <dbReference type="Proteomes" id="UP001054837"/>
    </source>
</evidence>
<accession>A0AAV4UBN9</accession>
<dbReference type="Proteomes" id="UP001054837">
    <property type="component" value="Unassembled WGS sequence"/>
</dbReference>